<gene>
    <name evidence="3" type="ORF">SAMN02746041_03303</name>
</gene>
<dbReference type="InterPro" id="IPR005182">
    <property type="entry name" value="YdbS-like_PH"/>
</dbReference>
<evidence type="ECO:0000256" key="1">
    <source>
        <dbReference type="SAM" id="Phobius"/>
    </source>
</evidence>
<protein>
    <submittedName>
        <fullName evidence="3">PH domain-containing protein</fullName>
    </submittedName>
</protein>
<reference evidence="3 4" key="1">
    <citation type="submission" date="2017-04" db="EMBL/GenBank/DDBJ databases">
        <authorList>
            <person name="Afonso C.L."/>
            <person name="Miller P.J."/>
            <person name="Scott M.A."/>
            <person name="Spackman E."/>
            <person name="Goraichik I."/>
            <person name="Dimitrov K.M."/>
            <person name="Suarez D.L."/>
            <person name="Swayne D.E."/>
        </authorList>
    </citation>
    <scope>NUCLEOTIDE SEQUENCE [LARGE SCALE GENOMIC DNA]</scope>
    <source>
        <strain evidence="3 4">DSM 13146</strain>
    </source>
</reference>
<dbReference type="Proteomes" id="UP000192783">
    <property type="component" value="Unassembled WGS sequence"/>
</dbReference>
<keyword evidence="1" id="KW-1133">Transmembrane helix</keyword>
<evidence type="ECO:0000313" key="3">
    <source>
        <dbReference type="EMBL" id="SMC28690.1"/>
    </source>
</evidence>
<evidence type="ECO:0000313" key="4">
    <source>
        <dbReference type="Proteomes" id="UP000192783"/>
    </source>
</evidence>
<proteinExistence type="predicted"/>
<sequence>MGKSNMFAKFRTVLHPGEQVLMSVRAHWIVLNKPMNVLGLHLVAAFYGSMLFPKYFLHIAGSCLFSVLYFVYAVLERNRNIWLVTDQRVVDESGVFSLYSKESPLNRINNISYSQSLLGRLLGYGTVTIQTAAEYGETVYRYVDNPRLLRDTITNAIHGVFEMPASRNEDHPLAAKPEEHWIIPERQG</sequence>
<accession>A0A1W1XXI5</accession>
<dbReference type="Pfam" id="PF03703">
    <property type="entry name" value="bPH_2"/>
    <property type="match status" value="1"/>
</dbReference>
<dbReference type="AlphaFoldDB" id="A0A1W1XXI5"/>
<evidence type="ECO:0000259" key="2">
    <source>
        <dbReference type="Pfam" id="PF03703"/>
    </source>
</evidence>
<keyword evidence="1" id="KW-0472">Membrane</keyword>
<feature type="transmembrane region" description="Helical" evidence="1">
    <location>
        <begin position="55"/>
        <end position="75"/>
    </location>
</feature>
<name>A0A1W1XXI5_9BACT</name>
<feature type="transmembrane region" description="Helical" evidence="1">
    <location>
        <begin position="30"/>
        <end position="49"/>
    </location>
</feature>
<keyword evidence="1" id="KW-0812">Transmembrane</keyword>
<dbReference type="STRING" id="1121390.SAMN02746041_03303"/>
<dbReference type="OrthoDB" id="5454173at2"/>
<feature type="domain" description="YdbS-like PH" evidence="2">
    <location>
        <begin position="82"/>
        <end position="153"/>
    </location>
</feature>
<dbReference type="PANTHER" id="PTHR37938:SF1">
    <property type="entry name" value="BLL0215 PROTEIN"/>
    <property type="match status" value="1"/>
</dbReference>
<organism evidence="3 4">
    <name type="scientific">Desulfacinum hydrothermale DSM 13146</name>
    <dbReference type="NCBI Taxonomy" id="1121390"/>
    <lineage>
        <taxon>Bacteria</taxon>
        <taxon>Pseudomonadati</taxon>
        <taxon>Thermodesulfobacteriota</taxon>
        <taxon>Syntrophobacteria</taxon>
        <taxon>Syntrophobacterales</taxon>
        <taxon>Syntrophobacteraceae</taxon>
        <taxon>Desulfacinum</taxon>
    </lineage>
</organism>
<dbReference type="EMBL" id="FWXF01000044">
    <property type="protein sequence ID" value="SMC28690.1"/>
    <property type="molecule type" value="Genomic_DNA"/>
</dbReference>
<keyword evidence="4" id="KW-1185">Reference proteome</keyword>
<dbReference type="PANTHER" id="PTHR37938">
    <property type="entry name" value="BLL0215 PROTEIN"/>
    <property type="match status" value="1"/>
</dbReference>